<dbReference type="RefSeq" id="WP_192750429.1">
    <property type="nucleotide sequence ID" value="NZ_BAABJL010000011.1"/>
</dbReference>
<evidence type="ECO:0000313" key="3">
    <source>
        <dbReference type="Proteomes" id="UP000638648"/>
    </source>
</evidence>
<gene>
    <name evidence="2" type="ORF">HEB94_003118</name>
</gene>
<dbReference type="Proteomes" id="UP000638648">
    <property type="component" value="Unassembled WGS sequence"/>
</dbReference>
<evidence type="ECO:0000256" key="1">
    <source>
        <dbReference type="SAM" id="Phobius"/>
    </source>
</evidence>
<comment type="caution">
    <text evidence="2">The sequence shown here is derived from an EMBL/GenBank/DDBJ whole genome shotgun (WGS) entry which is preliminary data.</text>
</comment>
<keyword evidence="1" id="KW-0812">Transmembrane</keyword>
<feature type="transmembrane region" description="Helical" evidence="1">
    <location>
        <begin position="164"/>
        <end position="186"/>
    </location>
</feature>
<sequence length="189" mass="20762">MPRTHERSGFFEVEPGEELLPLFDHLEVFVDKQLQRWGSGQFARMVLLRDAGGETTAKTLQEAREDSAEDRHQIEMLIIHYMEGGSLGGRTLVISATSWSREAAGSFRLAVKVGGPEEAEVIGLAQMVGDEIRAYKDREKAKAEVEGQEPGPKEAPTSLWLNPWVVGIGTALGATLAAAVITWLWASIF</sequence>
<proteinExistence type="predicted"/>
<name>A0A927RBP0_9ACTN</name>
<keyword evidence="3" id="KW-1185">Reference proteome</keyword>
<protein>
    <submittedName>
        <fullName evidence="2">Uncharacterized protein</fullName>
    </submittedName>
</protein>
<evidence type="ECO:0000313" key="2">
    <source>
        <dbReference type="EMBL" id="MBE1606270.1"/>
    </source>
</evidence>
<keyword evidence="1" id="KW-0472">Membrane</keyword>
<dbReference type="AlphaFoldDB" id="A0A927RBP0"/>
<keyword evidence="1" id="KW-1133">Transmembrane helix</keyword>
<dbReference type="EMBL" id="JADBEM010000001">
    <property type="protein sequence ID" value="MBE1606270.1"/>
    <property type="molecule type" value="Genomic_DNA"/>
</dbReference>
<reference evidence="2" key="1">
    <citation type="submission" date="2020-10" db="EMBL/GenBank/DDBJ databases">
        <title>Sequencing the genomes of 1000 actinobacteria strains.</title>
        <authorList>
            <person name="Klenk H.-P."/>
        </authorList>
    </citation>
    <scope>NUCLEOTIDE SEQUENCE</scope>
    <source>
        <strain evidence="2">DSM 45354</strain>
    </source>
</reference>
<accession>A0A927RBP0</accession>
<organism evidence="2 3">
    <name type="scientific">Actinopolymorpha pittospori</name>
    <dbReference type="NCBI Taxonomy" id="648752"/>
    <lineage>
        <taxon>Bacteria</taxon>
        <taxon>Bacillati</taxon>
        <taxon>Actinomycetota</taxon>
        <taxon>Actinomycetes</taxon>
        <taxon>Propionibacteriales</taxon>
        <taxon>Actinopolymorphaceae</taxon>
        <taxon>Actinopolymorpha</taxon>
    </lineage>
</organism>